<gene>
    <name evidence="2" type="ORF">CON65_18030</name>
</gene>
<keyword evidence="1" id="KW-1133">Transmembrane helix</keyword>
<sequence length="82" mass="9729">MYVQERMGGTANTHKVGAYNLKGACKDHFKNGLTYKKYKISMYYICFSLVTWYILVKKDKDYNLNKVKCFKQICVDILQRKE</sequence>
<evidence type="ECO:0000313" key="3">
    <source>
        <dbReference type="Proteomes" id="UP000221020"/>
    </source>
</evidence>
<name>A0AA91ZT61_9BACI</name>
<feature type="transmembrane region" description="Helical" evidence="1">
    <location>
        <begin position="40"/>
        <end position="56"/>
    </location>
</feature>
<accession>A0AA91ZT61</accession>
<proteinExistence type="predicted"/>
<protein>
    <submittedName>
        <fullName evidence="2">Uncharacterized protein</fullName>
    </submittedName>
</protein>
<evidence type="ECO:0000313" key="2">
    <source>
        <dbReference type="EMBL" id="PED81293.1"/>
    </source>
</evidence>
<reference evidence="2 3" key="1">
    <citation type="submission" date="2017-09" db="EMBL/GenBank/DDBJ databases">
        <title>Large-scale bioinformatics analysis of Bacillus genomes uncovers conserved roles of natural products in bacterial physiology.</title>
        <authorList>
            <consortium name="Agbiome Team Llc"/>
            <person name="Bleich R.M."/>
            <person name="Grubbs K.J."/>
            <person name="Santa Maria K.C."/>
            <person name="Allen S.E."/>
            <person name="Farag S."/>
            <person name="Shank E.A."/>
            <person name="Bowers A."/>
        </authorList>
    </citation>
    <scope>NUCLEOTIDE SEQUENCE [LARGE SCALE GENOMIC DNA]</scope>
    <source>
        <strain evidence="2 3">AFS092012</strain>
    </source>
</reference>
<dbReference type="EMBL" id="NVOR01000069">
    <property type="protein sequence ID" value="PED81293.1"/>
    <property type="molecule type" value="Genomic_DNA"/>
</dbReference>
<organism evidence="2 3">
    <name type="scientific">Bacillus pseudomycoides</name>
    <dbReference type="NCBI Taxonomy" id="64104"/>
    <lineage>
        <taxon>Bacteria</taxon>
        <taxon>Bacillati</taxon>
        <taxon>Bacillota</taxon>
        <taxon>Bacilli</taxon>
        <taxon>Bacillales</taxon>
        <taxon>Bacillaceae</taxon>
        <taxon>Bacillus</taxon>
        <taxon>Bacillus cereus group</taxon>
    </lineage>
</organism>
<dbReference type="AlphaFoldDB" id="A0AA91ZT61"/>
<keyword evidence="1" id="KW-0472">Membrane</keyword>
<keyword evidence="1" id="KW-0812">Transmembrane</keyword>
<evidence type="ECO:0000256" key="1">
    <source>
        <dbReference type="SAM" id="Phobius"/>
    </source>
</evidence>
<comment type="caution">
    <text evidence="2">The sequence shown here is derived from an EMBL/GenBank/DDBJ whole genome shotgun (WGS) entry which is preliminary data.</text>
</comment>
<dbReference type="Proteomes" id="UP000221020">
    <property type="component" value="Unassembled WGS sequence"/>
</dbReference>